<dbReference type="Proteomes" id="UP001438292">
    <property type="component" value="Unassembled WGS sequence"/>
</dbReference>
<accession>A0ABV0H9Z0</accession>
<name>A0ABV0H9Z0_9NEIS</name>
<reference evidence="2 3" key="1">
    <citation type="submission" date="2024-05" db="EMBL/GenBank/DDBJ databases">
        <authorList>
            <person name="De Oliveira J.P."/>
            <person name="Noriler S.A."/>
            <person name="De Oliveira A.G."/>
            <person name="Sipoli D.S."/>
        </authorList>
    </citation>
    <scope>NUCLEOTIDE SEQUENCE [LARGE SCALE GENOMIC DNA]</scope>
    <source>
        <strain evidence="2 3">LABIM186</strain>
    </source>
</reference>
<proteinExistence type="predicted"/>
<keyword evidence="1" id="KW-0732">Signal</keyword>
<gene>
    <name evidence="2" type="ORF">ABH309_19550</name>
</gene>
<feature type="signal peptide" evidence="1">
    <location>
        <begin position="1"/>
        <end position="25"/>
    </location>
</feature>
<protein>
    <recommendedName>
        <fullName evidence="4">Histidine phosphatase family protein</fullName>
    </recommendedName>
</protein>
<evidence type="ECO:0000256" key="1">
    <source>
        <dbReference type="SAM" id="SignalP"/>
    </source>
</evidence>
<evidence type="ECO:0008006" key="4">
    <source>
        <dbReference type="Google" id="ProtNLM"/>
    </source>
</evidence>
<sequence>MSPSLSMWTRLISLAALLLPAYTFAATETIVMIRHGEKPTQGLGQITCQGLNRALALPQVLTSKFGNPDAIFAPNPATQVSDSGTNYYYVRPLATIEPTAVSLSMPVNTAYGFTQTSQLATTLLKSNYANSTIFVAWEHLNIVKLVSQIFSNLNQSANIPSWSDTDYDSIYVITINNSGSRPTATFSIQSQGLNGQSTICPKPN</sequence>
<dbReference type="EMBL" id="JBDQQU010000127">
    <property type="protein sequence ID" value="MEO3956639.1"/>
    <property type="molecule type" value="Genomic_DNA"/>
</dbReference>
<evidence type="ECO:0000313" key="3">
    <source>
        <dbReference type="Proteomes" id="UP001438292"/>
    </source>
</evidence>
<keyword evidence="3" id="KW-1185">Reference proteome</keyword>
<organism evidence="2 3">
    <name type="scientific">Chromobacterium piscinae</name>
    <dbReference type="NCBI Taxonomy" id="686831"/>
    <lineage>
        <taxon>Bacteria</taxon>
        <taxon>Pseudomonadati</taxon>
        <taxon>Pseudomonadota</taxon>
        <taxon>Betaproteobacteria</taxon>
        <taxon>Neisseriales</taxon>
        <taxon>Chromobacteriaceae</taxon>
        <taxon>Chromobacterium</taxon>
    </lineage>
</organism>
<dbReference type="RefSeq" id="WP_347781197.1">
    <property type="nucleotide sequence ID" value="NZ_JBDQQU010000127.1"/>
</dbReference>
<evidence type="ECO:0000313" key="2">
    <source>
        <dbReference type="EMBL" id="MEO3956639.1"/>
    </source>
</evidence>
<comment type="caution">
    <text evidence="2">The sequence shown here is derived from an EMBL/GenBank/DDBJ whole genome shotgun (WGS) entry which is preliminary data.</text>
</comment>
<feature type="chain" id="PRO_5045177672" description="Histidine phosphatase family protein" evidence="1">
    <location>
        <begin position="26"/>
        <end position="204"/>
    </location>
</feature>